<feature type="compositionally biased region" description="Low complexity" evidence="2">
    <location>
        <begin position="195"/>
        <end position="206"/>
    </location>
</feature>
<organism evidence="3 4">
    <name type="scientific">Streptomyces fragilis</name>
    <dbReference type="NCBI Taxonomy" id="67301"/>
    <lineage>
        <taxon>Bacteria</taxon>
        <taxon>Bacillati</taxon>
        <taxon>Actinomycetota</taxon>
        <taxon>Actinomycetes</taxon>
        <taxon>Kitasatosporales</taxon>
        <taxon>Streptomycetaceae</taxon>
        <taxon>Streptomyces</taxon>
    </lineage>
</organism>
<dbReference type="RefSeq" id="WP_108955915.1">
    <property type="nucleotide sequence ID" value="NZ_BEVZ01000006.1"/>
</dbReference>
<keyword evidence="1" id="KW-0040">ANK repeat</keyword>
<comment type="caution">
    <text evidence="3">The sequence shown here is derived from an EMBL/GenBank/DDBJ whole genome shotgun (WGS) entry which is preliminary data.</text>
</comment>
<sequence>MNGPNPVDTSSRRRARRYAVPRTMIERATERRLAGDWAGACAAAHVDLGFDPHDVAARHGADVAAAVEDDLRHLVPDLLRWHAPRRLGGRSTLAPDVAVLLSRHTSRSAGPVLLYVLTPATVDGPQRLLLRLGSPQEERRPGAEAITCEDWSTARHLWDERHTAELRERCGGGPDRPPFLEADGTPRDPSLLPVADPGDAPGADPAARTEWTVLLQESGRTAEAFAAAGITLEAAPPRWELAPYVLTLTRLEDELERLAAQLPGSRFRLDAGRRGTLYLEPAAGADDVVQAQVAAPRGDTPLLPRWLHQPLPDLLLLREGHLKPADLHPLVGASLFPSLPVPEGPPGPRRPEPVRVRCGGTWHEVVSRGGRLDIPHREEEQPPEHAGCGLPAACGLPADCRRLLRQPRPTDCFAVRETWTTGVGRLPKALRAQRTELFQRAQHGDTAGVLALLDAGVDPRVRDAGRRSLLHVLHLLDHEALLPRLVEAGLDLEARDCRQRTPLYAAVHQGGSPALVRSLLALGARIDVVDELGLTMAQVIGRYRRSDLGFLRERVEREHPGRGSWWPGMTRDEEPVWKRGRAAE</sequence>
<proteinExistence type="predicted"/>
<dbReference type="Gene3D" id="1.25.40.20">
    <property type="entry name" value="Ankyrin repeat-containing domain"/>
    <property type="match status" value="1"/>
</dbReference>
<gene>
    <name evidence="3" type="ORF">AB0E65_28490</name>
</gene>
<dbReference type="InterPro" id="IPR036770">
    <property type="entry name" value="Ankyrin_rpt-contain_sf"/>
</dbReference>
<feature type="region of interest" description="Disordered" evidence="2">
    <location>
        <begin position="166"/>
        <end position="206"/>
    </location>
</feature>
<dbReference type="Pfam" id="PF12796">
    <property type="entry name" value="Ank_2"/>
    <property type="match status" value="1"/>
</dbReference>
<evidence type="ECO:0000313" key="4">
    <source>
        <dbReference type="Proteomes" id="UP001550850"/>
    </source>
</evidence>
<keyword evidence="4" id="KW-1185">Reference proteome</keyword>
<evidence type="ECO:0000313" key="3">
    <source>
        <dbReference type="EMBL" id="MEU3558111.1"/>
    </source>
</evidence>
<dbReference type="Proteomes" id="UP001550850">
    <property type="component" value="Unassembled WGS sequence"/>
</dbReference>
<reference evidence="3 4" key="1">
    <citation type="submission" date="2024-06" db="EMBL/GenBank/DDBJ databases">
        <title>The Natural Products Discovery Center: Release of the First 8490 Sequenced Strains for Exploring Actinobacteria Biosynthetic Diversity.</title>
        <authorList>
            <person name="Kalkreuter E."/>
            <person name="Kautsar S.A."/>
            <person name="Yang D."/>
            <person name="Bader C.D."/>
            <person name="Teijaro C.N."/>
            <person name="Fluegel L."/>
            <person name="Davis C.M."/>
            <person name="Simpson J.R."/>
            <person name="Lauterbach L."/>
            <person name="Steele A.D."/>
            <person name="Gui C."/>
            <person name="Meng S."/>
            <person name="Li G."/>
            <person name="Viehrig K."/>
            <person name="Ye F."/>
            <person name="Su P."/>
            <person name="Kiefer A.F."/>
            <person name="Nichols A."/>
            <person name="Cepeda A.J."/>
            <person name="Yan W."/>
            <person name="Fan B."/>
            <person name="Jiang Y."/>
            <person name="Adhikari A."/>
            <person name="Zheng C.-J."/>
            <person name="Schuster L."/>
            <person name="Cowan T.M."/>
            <person name="Smanski M.J."/>
            <person name="Chevrette M.G."/>
            <person name="De Carvalho L.P.S."/>
            <person name="Shen B."/>
        </authorList>
    </citation>
    <scope>NUCLEOTIDE SEQUENCE [LARGE SCALE GENOMIC DNA]</scope>
    <source>
        <strain evidence="3 4">NPDC038104</strain>
    </source>
</reference>
<evidence type="ECO:0000256" key="2">
    <source>
        <dbReference type="SAM" id="MobiDB-lite"/>
    </source>
</evidence>
<dbReference type="PROSITE" id="PS50088">
    <property type="entry name" value="ANK_REPEAT"/>
    <property type="match status" value="1"/>
</dbReference>
<dbReference type="PROSITE" id="PS50297">
    <property type="entry name" value="ANK_REP_REGION"/>
    <property type="match status" value="1"/>
</dbReference>
<name>A0ABV2YRJ7_9ACTN</name>
<dbReference type="EMBL" id="JBEZUR010000084">
    <property type="protein sequence ID" value="MEU3558111.1"/>
    <property type="molecule type" value="Genomic_DNA"/>
</dbReference>
<accession>A0ABV2YRJ7</accession>
<dbReference type="InterPro" id="IPR002110">
    <property type="entry name" value="Ankyrin_rpt"/>
</dbReference>
<evidence type="ECO:0000256" key="1">
    <source>
        <dbReference type="PROSITE-ProRule" id="PRU00023"/>
    </source>
</evidence>
<protein>
    <submittedName>
        <fullName evidence="3">Ankyrin repeat domain-containing protein</fullName>
    </submittedName>
</protein>
<feature type="repeat" description="ANK" evidence="1">
    <location>
        <begin position="498"/>
        <end position="531"/>
    </location>
</feature>
<dbReference type="SUPFAM" id="SSF48403">
    <property type="entry name" value="Ankyrin repeat"/>
    <property type="match status" value="1"/>
</dbReference>